<dbReference type="Gene3D" id="3.40.50.1820">
    <property type="entry name" value="alpha/beta hydrolase"/>
    <property type="match status" value="1"/>
</dbReference>
<organism evidence="2 3">
    <name type="scientific">Mangrovimonas yunxiaonensis</name>
    <dbReference type="NCBI Taxonomy" id="1197477"/>
    <lineage>
        <taxon>Bacteria</taxon>
        <taxon>Pseudomonadati</taxon>
        <taxon>Bacteroidota</taxon>
        <taxon>Flavobacteriia</taxon>
        <taxon>Flavobacteriales</taxon>
        <taxon>Flavobacteriaceae</taxon>
        <taxon>Mangrovimonas</taxon>
    </lineage>
</organism>
<dbReference type="Pfam" id="PF02129">
    <property type="entry name" value="Peptidase_S15"/>
    <property type="match status" value="1"/>
</dbReference>
<comment type="caution">
    <text evidence="2">The sequence shown here is derived from an EMBL/GenBank/DDBJ whole genome shotgun (WGS) entry which is preliminary data.</text>
</comment>
<dbReference type="InterPro" id="IPR029058">
    <property type="entry name" value="AB_hydrolase_fold"/>
</dbReference>
<dbReference type="SUPFAM" id="SSF53474">
    <property type="entry name" value="alpha/beta-Hydrolases"/>
    <property type="match status" value="1"/>
</dbReference>
<evidence type="ECO:0000313" key="3">
    <source>
        <dbReference type="Proteomes" id="UP000028521"/>
    </source>
</evidence>
<feature type="domain" description="Xaa-Pro dipeptidyl-peptidase-like" evidence="1">
    <location>
        <begin position="71"/>
        <end position="320"/>
    </location>
</feature>
<reference evidence="2 3" key="1">
    <citation type="journal article" date="2014" name="Genome Announc.">
        <title>Draft Genome Sequence of the Algicidal Bacterium Mangrovimonas yunxiaonensis Strain LY01.</title>
        <authorList>
            <person name="Li Y."/>
            <person name="Zhu H."/>
            <person name="Li C."/>
            <person name="Zhang H."/>
            <person name="Chen Z."/>
            <person name="Zheng W."/>
            <person name="Xu H."/>
            <person name="Zheng T."/>
        </authorList>
    </citation>
    <scope>NUCLEOTIDE SEQUENCE [LARGE SCALE GENOMIC DNA]</scope>
    <source>
        <strain evidence="2 3">LY01</strain>
    </source>
</reference>
<protein>
    <recommendedName>
        <fullName evidence="1">Xaa-Pro dipeptidyl-peptidase-like domain-containing protein</fullName>
    </recommendedName>
</protein>
<dbReference type="eggNOG" id="COG1073">
    <property type="taxonomic scope" value="Bacteria"/>
</dbReference>
<dbReference type="STRING" id="1197477.IA57_04210"/>
<dbReference type="Proteomes" id="UP000028521">
    <property type="component" value="Unassembled WGS sequence"/>
</dbReference>
<accession>A0A084TK16</accession>
<keyword evidence="3" id="KW-1185">Reference proteome</keyword>
<gene>
    <name evidence="2" type="ORF">IA57_04210</name>
</gene>
<dbReference type="InterPro" id="IPR053145">
    <property type="entry name" value="AB_hydrolase_Est10"/>
</dbReference>
<evidence type="ECO:0000259" key="1">
    <source>
        <dbReference type="Pfam" id="PF02129"/>
    </source>
</evidence>
<name>A0A084TK16_9FLAO</name>
<evidence type="ECO:0000313" key="2">
    <source>
        <dbReference type="EMBL" id="KFB01052.1"/>
    </source>
</evidence>
<dbReference type="GO" id="GO:0052689">
    <property type="term" value="F:carboxylic ester hydrolase activity"/>
    <property type="evidence" value="ECO:0007669"/>
    <property type="project" value="TreeGrafter"/>
</dbReference>
<dbReference type="EMBL" id="JPFK01000005">
    <property type="protein sequence ID" value="KFB01052.1"/>
    <property type="molecule type" value="Genomic_DNA"/>
</dbReference>
<dbReference type="PANTHER" id="PTHR43265:SF1">
    <property type="entry name" value="ESTERASE ESTD"/>
    <property type="match status" value="1"/>
</dbReference>
<sequence length="392" mass="43968">MVNLFQDKTNLDLMKNILSFMVLIFLASCVNQSKKEKSDVATYFRNNPLDSPIPYKSENIEFKNVEDSIILRGTLTYPNTESKSYPAVVLMHGTGKHGRDYNVYGHKPFLVIADYLSRNGIAVLRYDKRGYKESEGNFDEATYDDFASDGWSAVQYLRNRKDIDFKTTGIAGHSEGGNTGPMIAAEHELDFLILLGASGIPYPVADSLYSAGMSKARGYSEEQILREAKVHDSMINLALSMEIGQALDDSIYKLAFRNRKNLSQLNGLTGEDLNEEINYFYIEYYARPSFKEFWEGPSPEEYLKLVQCPVLSIGGTLDLHVPGVPNVAVIDQILKEAGNTEVTSKLMSNLNHMLQPAKTGLPKEIDSIEMTIAPEVLVLMKNFIQKQAKKIN</sequence>
<proteinExistence type="predicted"/>
<reference evidence="3" key="2">
    <citation type="submission" date="2014-07" db="EMBL/GenBank/DDBJ databases">
        <title>Genome sequence of Mangrovimonas yunxiaonensis.</title>
        <authorList>
            <person name="Li Y."/>
            <person name="Zheng T."/>
        </authorList>
    </citation>
    <scope>NUCLEOTIDE SEQUENCE [LARGE SCALE GENOMIC DNA]</scope>
    <source>
        <strain evidence="3">LY01</strain>
    </source>
</reference>
<dbReference type="PANTHER" id="PTHR43265">
    <property type="entry name" value="ESTERASE ESTD"/>
    <property type="match status" value="1"/>
</dbReference>
<dbReference type="AlphaFoldDB" id="A0A084TK16"/>
<dbReference type="InterPro" id="IPR000383">
    <property type="entry name" value="Xaa-Pro-like_dom"/>
</dbReference>